<dbReference type="GO" id="GO:0004467">
    <property type="term" value="F:long-chain fatty acid-CoA ligase activity"/>
    <property type="evidence" value="ECO:0007669"/>
    <property type="project" value="TreeGrafter"/>
</dbReference>
<accession>A0AAV6Z4E2</accession>
<dbReference type="GO" id="GO:0016020">
    <property type="term" value="C:membrane"/>
    <property type="evidence" value="ECO:0007669"/>
    <property type="project" value="TreeGrafter"/>
</dbReference>
<gene>
    <name evidence="2" type="ORF">GDO81_027353</name>
</gene>
<name>A0AAV6Z4E2_ENGPU</name>
<dbReference type="EMBL" id="WNYA01005573">
    <property type="protein sequence ID" value="KAG8542145.1"/>
    <property type="molecule type" value="Genomic_DNA"/>
</dbReference>
<sequence length="166" mass="18481">MAINVLLYVLLLGPHPDFSRFPFFSCSSGLLPWGQSLAERLIFRPARVALGLDRCTRCYAGMEPIRRSVTEYFGSLGIDLLDLYGNNETSGVQNLKLPSSRTGRSELAGCKSRESQEGLCLWGRHIFLGYLGLEQETHKVFTEDGWFIAGNGLIPSHLSTRIDLVT</sequence>
<dbReference type="PANTHER" id="PTHR43272:SF110">
    <property type="entry name" value="LONG-CHAIN-FATTY-ACID--COA LIGASE ACSBG2"/>
    <property type="match status" value="1"/>
</dbReference>
<dbReference type="PANTHER" id="PTHR43272">
    <property type="entry name" value="LONG-CHAIN-FATTY-ACID--COA LIGASE"/>
    <property type="match status" value="1"/>
</dbReference>
<reference evidence="2" key="1">
    <citation type="thesis" date="2020" institute="ProQuest LLC" country="789 East Eisenhower Parkway, Ann Arbor, MI, USA">
        <title>Comparative Genomics and Chromosome Evolution.</title>
        <authorList>
            <person name="Mudd A.B."/>
        </authorList>
    </citation>
    <scope>NUCLEOTIDE SEQUENCE</scope>
    <source>
        <strain evidence="2">237g6f4</strain>
        <tissue evidence="2">Blood</tissue>
    </source>
</reference>
<evidence type="ECO:0000313" key="3">
    <source>
        <dbReference type="Proteomes" id="UP000824782"/>
    </source>
</evidence>
<evidence type="ECO:0000256" key="1">
    <source>
        <dbReference type="ARBA" id="ARBA00022598"/>
    </source>
</evidence>
<proteinExistence type="predicted"/>
<protein>
    <submittedName>
        <fullName evidence="2">Uncharacterized protein</fullName>
    </submittedName>
</protein>
<keyword evidence="3" id="KW-1185">Reference proteome</keyword>
<dbReference type="Proteomes" id="UP000824782">
    <property type="component" value="Unassembled WGS sequence"/>
</dbReference>
<keyword evidence="1" id="KW-0436">Ligase</keyword>
<evidence type="ECO:0000313" key="2">
    <source>
        <dbReference type="EMBL" id="KAG8542145.1"/>
    </source>
</evidence>
<dbReference type="AlphaFoldDB" id="A0AAV6Z4E2"/>
<dbReference type="GO" id="GO:0005783">
    <property type="term" value="C:endoplasmic reticulum"/>
    <property type="evidence" value="ECO:0007669"/>
    <property type="project" value="TreeGrafter"/>
</dbReference>
<dbReference type="Gene3D" id="3.40.50.12780">
    <property type="entry name" value="N-terminal domain of ligase-like"/>
    <property type="match status" value="1"/>
</dbReference>
<organism evidence="2 3">
    <name type="scientific">Engystomops pustulosus</name>
    <name type="common">Tungara frog</name>
    <name type="synonym">Physalaemus pustulosus</name>
    <dbReference type="NCBI Taxonomy" id="76066"/>
    <lineage>
        <taxon>Eukaryota</taxon>
        <taxon>Metazoa</taxon>
        <taxon>Chordata</taxon>
        <taxon>Craniata</taxon>
        <taxon>Vertebrata</taxon>
        <taxon>Euteleostomi</taxon>
        <taxon>Amphibia</taxon>
        <taxon>Batrachia</taxon>
        <taxon>Anura</taxon>
        <taxon>Neobatrachia</taxon>
        <taxon>Hyloidea</taxon>
        <taxon>Leptodactylidae</taxon>
        <taxon>Leiuperinae</taxon>
        <taxon>Engystomops</taxon>
    </lineage>
</organism>
<comment type="caution">
    <text evidence="2">The sequence shown here is derived from an EMBL/GenBank/DDBJ whole genome shotgun (WGS) entry which is preliminary data.</text>
</comment>
<dbReference type="SUPFAM" id="SSF56801">
    <property type="entry name" value="Acetyl-CoA synthetase-like"/>
    <property type="match status" value="1"/>
</dbReference>
<dbReference type="InterPro" id="IPR042099">
    <property type="entry name" value="ANL_N_sf"/>
</dbReference>